<feature type="binding site" evidence="16">
    <location>
        <position position="144"/>
    </location>
    <ligand>
        <name>NAD(+)</name>
        <dbReference type="ChEBI" id="CHEBI:57540"/>
    </ligand>
</feature>
<dbReference type="GO" id="GO:0046167">
    <property type="term" value="P:glycerol-3-phosphate biosynthetic process"/>
    <property type="evidence" value="ECO:0007669"/>
    <property type="project" value="UniProtKB-UniRule"/>
</dbReference>
<dbReference type="Pfam" id="PF01210">
    <property type="entry name" value="NAD_Gly3P_dh_N"/>
    <property type="match status" value="1"/>
</dbReference>
<organism evidence="20 21">
    <name type="scientific">Spelaeicoccus albus</name>
    <dbReference type="NCBI Taxonomy" id="1280376"/>
    <lineage>
        <taxon>Bacteria</taxon>
        <taxon>Bacillati</taxon>
        <taxon>Actinomycetota</taxon>
        <taxon>Actinomycetes</taxon>
        <taxon>Micrococcales</taxon>
        <taxon>Brevibacteriaceae</taxon>
        <taxon>Spelaeicoccus</taxon>
    </lineage>
</organism>
<comment type="subcellular location">
    <subcellularLocation>
        <location evidence="13">Cytoplasm</location>
    </subcellularLocation>
</comment>
<dbReference type="FunFam" id="3.40.50.720:FF:000019">
    <property type="entry name" value="Glycerol-3-phosphate dehydrogenase [NAD(P)+]"/>
    <property type="match status" value="1"/>
</dbReference>
<dbReference type="Gene3D" id="1.10.1040.10">
    <property type="entry name" value="N-(1-d-carboxylethyl)-l-norvaline Dehydrogenase, domain 2"/>
    <property type="match status" value="1"/>
</dbReference>
<evidence type="ECO:0000259" key="19">
    <source>
        <dbReference type="Pfam" id="PF07479"/>
    </source>
</evidence>
<dbReference type="GO" id="GO:0005829">
    <property type="term" value="C:cytosol"/>
    <property type="evidence" value="ECO:0007669"/>
    <property type="project" value="TreeGrafter"/>
</dbReference>
<feature type="binding site" evidence="15">
    <location>
        <begin position="259"/>
        <end position="260"/>
    </location>
    <ligand>
        <name>substrate</name>
    </ligand>
</feature>
<dbReference type="NCBIfam" id="NF000940">
    <property type="entry name" value="PRK00094.1-2"/>
    <property type="match status" value="1"/>
</dbReference>
<feature type="binding site" evidence="13">
    <location>
        <position position="53"/>
    </location>
    <ligand>
        <name>NADPH</name>
        <dbReference type="ChEBI" id="CHEBI:57783"/>
    </ligand>
</feature>
<feature type="binding site" evidence="13">
    <location>
        <position position="260"/>
    </location>
    <ligand>
        <name>sn-glycerol 3-phosphate</name>
        <dbReference type="ChEBI" id="CHEBI:57597"/>
    </ligand>
</feature>
<dbReference type="PROSITE" id="PS00957">
    <property type="entry name" value="NAD_G3PDH"/>
    <property type="match status" value="1"/>
</dbReference>
<feature type="binding site" evidence="13">
    <location>
        <position position="110"/>
    </location>
    <ligand>
        <name>NADPH</name>
        <dbReference type="ChEBI" id="CHEBI:57783"/>
    </ligand>
</feature>
<dbReference type="NCBIfam" id="NF000942">
    <property type="entry name" value="PRK00094.1-4"/>
    <property type="match status" value="1"/>
</dbReference>
<evidence type="ECO:0000256" key="7">
    <source>
        <dbReference type="ARBA" id="ARBA00023209"/>
    </source>
</evidence>
<evidence type="ECO:0000313" key="21">
    <source>
        <dbReference type="Proteomes" id="UP000539111"/>
    </source>
</evidence>
<dbReference type="PANTHER" id="PTHR11728">
    <property type="entry name" value="GLYCEROL-3-PHOSPHATE DEHYDROGENASE"/>
    <property type="match status" value="1"/>
</dbReference>
<evidence type="ECO:0000256" key="11">
    <source>
        <dbReference type="ARBA" id="ARBA00069372"/>
    </source>
</evidence>
<keyword evidence="13" id="KW-0963">Cytoplasm</keyword>
<dbReference type="InterPro" id="IPR006168">
    <property type="entry name" value="G3P_DH_NAD-dep"/>
</dbReference>
<dbReference type="EC" id="1.1.1.94" evidence="10 13"/>
<keyword evidence="4 13" id="KW-0560">Oxidoreductase</keyword>
<proteinExistence type="inferred from homology"/>
<dbReference type="InterPro" id="IPR036291">
    <property type="entry name" value="NAD(P)-bd_dom_sf"/>
</dbReference>
<feature type="binding site" evidence="13">
    <location>
        <position position="15"/>
    </location>
    <ligand>
        <name>NADPH</name>
        <dbReference type="ChEBI" id="CHEBI:57783"/>
    </ligand>
</feature>
<dbReference type="InterPro" id="IPR006109">
    <property type="entry name" value="G3P_DH_NAD-dep_C"/>
</dbReference>
<feature type="domain" description="Glycerol-3-phosphate dehydrogenase NAD-dependent N-terminal" evidence="18">
    <location>
        <begin position="8"/>
        <end position="164"/>
    </location>
</feature>
<dbReference type="HAMAP" id="MF_00394">
    <property type="entry name" value="NAD_Glyc3P_dehydrog"/>
    <property type="match status" value="1"/>
</dbReference>
<keyword evidence="3 13" id="KW-0521">NADP</keyword>
<comment type="pathway">
    <text evidence="13">Membrane lipid metabolism; glycerophospholipid metabolism.</text>
</comment>
<evidence type="ECO:0000256" key="3">
    <source>
        <dbReference type="ARBA" id="ARBA00022857"/>
    </source>
</evidence>
<keyword evidence="6 13" id="KW-0443">Lipid metabolism</keyword>
<keyword evidence="21" id="KW-1185">Reference proteome</keyword>
<dbReference type="SUPFAM" id="SSF48179">
    <property type="entry name" value="6-phosphogluconate dehydrogenase C-terminal domain-like"/>
    <property type="match status" value="1"/>
</dbReference>
<feature type="binding site" evidence="13">
    <location>
        <position position="110"/>
    </location>
    <ligand>
        <name>sn-glycerol 3-phosphate</name>
        <dbReference type="ChEBI" id="CHEBI:57597"/>
    </ligand>
</feature>
<dbReference type="InterPro" id="IPR013328">
    <property type="entry name" value="6PGD_dom2"/>
</dbReference>
<evidence type="ECO:0000256" key="10">
    <source>
        <dbReference type="ARBA" id="ARBA00066687"/>
    </source>
</evidence>
<feature type="binding site" evidence="13">
    <location>
        <position position="37"/>
    </location>
    <ligand>
        <name>NADPH</name>
        <dbReference type="ChEBI" id="CHEBI:57783"/>
    </ligand>
</feature>
<evidence type="ECO:0000256" key="2">
    <source>
        <dbReference type="ARBA" id="ARBA00022516"/>
    </source>
</evidence>
<keyword evidence="2 13" id="KW-0444">Lipid biosynthesis</keyword>
<keyword evidence="5 13" id="KW-0520">NAD</keyword>
<keyword evidence="13" id="KW-0547">Nucleotide-binding</keyword>
<feature type="binding site" evidence="13">
    <location>
        <position position="16"/>
    </location>
    <ligand>
        <name>NADPH</name>
        <dbReference type="ChEBI" id="CHEBI:57783"/>
    </ligand>
</feature>
<dbReference type="GO" id="GO:0047952">
    <property type="term" value="F:glycerol-3-phosphate dehydrogenase [NAD(P)+] activity"/>
    <property type="evidence" value="ECO:0007669"/>
    <property type="project" value="UniProtKB-UniRule"/>
</dbReference>
<keyword evidence="8 13" id="KW-1208">Phospholipid metabolism</keyword>
<dbReference type="InterPro" id="IPR008927">
    <property type="entry name" value="6-PGluconate_DH-like_C_sf"/>
</dbReference>
<feature type="binding site" evidence="13">
    <location>
        <position position="140"/>
    </location>
    <ligand>
        <name>sn-glycerol 3-phosphate</name>
        <dbReference type="ChEBI" id="CHEBI:57597"/>
    </ligand>
</feature>
<evidence type="ECO:0000256" key="15">
    <source>
        <dbReference type="PIRSR" id="PIRSR000114-2"/>
    </source>
</evidence>
<gene>
    <name evidence="13" type="primary">gpsA</name>
    <name evidence="20" type="ORF">BJY26_002024</name>
</gene>
<evidence type="ECO:0000256" key="14">
    <source>
        <dbReference type="PIRSR" id="PIRSR000114-1"/>
    </source>
</evidence>
<feature type="binding site" evidence="13">
    <location>
        <position position="259"/>
    </location>
    <ligand>
        <name>NADPH</name>
        <dbReference type="ChEBI" id="CHEBI:57783"/>
    </ligand>
</feature>
<name>A0A7Z0D2P5_9MICO</name>
<dbReference type="Gene3D" id="3.40.50.720">
    <property type="entry name" value="NAD(P)-binding Rossmann-like Domain"/>
    <property type="match status" value="1"/>
</dbReference>
<feature type="binding site" evidence="16">
    <location>
        <position position="259"/>
    </location>
    <ligand>
        <name>NAD(+)</name>
        <dbReference type="ChEBI" id="CHEBI:57540"/>
    </ligand>
</feature>
<feature type="binding site" evidence="15">
    <location>
        <position position="110"/>
    </location>
    <ligand>
        <name>substrate</name>
    </ligand>
</feature>
<feature type="binding site" evidence="13">
    <location>
        <position position="258"/>
    </location>
    <ligand>
        <name>sn-glycerol 3-phosphate</name>
        <dbReference type="ChEBI" id="CHEBI:57597"/>
    </ligand>
</feature>
<dbReference type="GO" id="GO:0005975">
    <property type="term" value="P:carbohydrate metabolic process"/>
    <property type="evidence" value="ECO:0007669"/>
    <property type="project" value="InterPro"/>
</dbReference>
<evidence type="ECO:0000259" key="18">
    <source>
        <dbReference type="Pfam" id="PF01210"/>
    </source>
</evidence>
<feature type="binding site" evidence="13">
    <location>
        <position position="195"/>
    </location>
    <ligand>
        <name>sn-glycerol 3-phosphate</name>
        <dbReference type="ChEBI" id="CHEBI:57597"/>
    </ligand>
</feature>
<comment type="catalytic activity">
    <reaction evidence="9">
        <text>sn-glycerol 3-phosphate + NADP(+) = dihydroxyacetone phosphate + NADPH + H(+)</text>
        <dbReference type="Rhea" id="RHEA:11096"/>
        <dbReference type="ChEBI" id="CHEBI:15378"/>
        <dbReference type="ChEBI" id="CHEBI:57597"/>
        <dbReference type="ChEBI" id="CHEBI:57642"/>
        <dbReference type="ChEBI" id="CHEBI:57783"/>
        <dbReference type="ChEBI" id="CHEBI:58349"/>
        <dbReference type="EC" id="1.1.1.94"/>
    </reaction>
    <physiologicalReaction direction="right-to-left" evidence="9">
        <dbReference type="Rhea" id="RHEA:11098"/>
    </physiologicalReaction>
</comment>
<evidence type="ECO:0000256" key="1">
    <source>
        <dbReference type="ARBA" id="ARBA00011009"/>
    </source>
</evidence>
<comment type="function">
    <text evidence="13">Catalyzes the reduction of the glycolytic intermediate dihydroxyacetone phosphate (DHAP) to sn-glycerol 3-phosphate (G3P), the key precursor for phospholipid synthesis.</text>
</comment>
<dbReference type="UniPathway" id="UPA00940"/>
<dbReference type="PIRSF" id="PIRSF000114">
    <property type="entry name" value="Glycerol-3-P_dh"/>
    <property type="match status" value="1"/>
</dbReference>
<dbReference type="PANTHER" id="PTHR11728:SF1">
    <property type="entry name" value="GLYCEROL-3-PHOSPHATE DEHYDROGENASE [NAD(+)] 2, CHLOROPLASTIC"/>
    <property type="match status" value="1"/>
</dbReference>
<dbReference type="EMBL" id="JACBZP010000001">
    <property type="protein sequence ID" value="NYI67718.1"/>
    <property type="molecule type" value="Genomic_DNA"/>
</dbReference>
<feature type="active site" description="Proton acceptor" evidence="13 14">
    <location>
        <position position="195"/>
    </location>
</feature>
<dbReference type="RefSeq" id="WP_179427880.1">
    <property type="nucleotide sequence ID" value="NZ_JACBZP010000001.1"/>
</dbReference>
<dbReference type="Proteomes" id="UP000539111">
    <property type="component" value="Unassembled WGS sequence"/>
</dbReference>
<dbReference type="GO" id="GO:0051287">
    <property type="term" value="F:NAD binding"/>
    <property type="evidence" value="ECO:0007669"/>
    <property type="project" value="InterPro"/>
</dbReference>
<dbReference type="FunFam" id="1.10.1040.10:FF:000001">
    <property type="entry name" value="Glycerol-3-phosphate dehydrogenase [NAD(P)+]"/>
    <property type="match status" value="1"/>
</dbReference>
<feature type="binding site" evidence="13">
    <location>
        <position position="285"/>
    </location>
    <ligand>
        <name>NADPH</name>
        <dbReference type="ChEBI" id="CHEBI:57783"/>
    </ligand>
</feature>
<feature type="binding site" evidence="13">
    <location>
        <position position="36"/>
    </location>
    <ligand>
        <name>NADPH</name>
        <dbReference type="ChEBI" id="CHEBI:57783"/>
    </ligand>
</feature>
<feature type="domain" description="Glycerol-3-phosphate dehydrogenase NAD-dependent C-terminal" evidence="19">
    <location>
        <begin position="184"/>
        <end position="323"/>
    </location>
</feature>
<evidence type="ECO:0000256" key="17">
    <source>
        <dbReference type="RuleBase" id="RU000437"/>
    </source>
</evidence>
<dbReference type="GO" id="GO:0006650">
    <property type="term" value="P:glycerophospholipid metabolic process"/>
    <property type="evidence" value="ECO:0007669"/>
    <property type="project" value="UniProtKB-UniRule"/>
</dbReference>
<evidence type="ECO:0000313" key="20">
    <source>
        <dbReference type="EMBL" id="NYI67718.1"/>
    </source>
</evidence>
<accession>A0A7Z0D2P5</accession>
<evidence type="ECO:0000256" key="8">
    <source>
        <dbReference type="ARBA" id="ARBA00023264"/>
    </source>
</evidence>
<dbReference type="PRINTS" id="PR00077">
    <property type="entry name" value="GPDHDRGNASE"/>
</dbReference>
<evidence type="ECO:0000256" key="5">
    <source>
        <dbReference type="ARBA" id="ARBA00023027"/>
    </source>
</evidence>
<dbReference type="GO" id="GO:0046168">
    <property type="term" value="P:glycerol-3-phosphate catabolic process"/>
    <property type="evidence" value="ECO:0007669"/>
    <property type="project" value="InterPro"/>
</dbReference>
<feature type="binding site" evidence="13">
    <location>
        <position position="259"/>
    </location>
    <ligand>
        <name>sn-glycerol 3-phosphate</name>
        <dbReference type="ChEBI" id="CHEBI:57597"/>
    </ligand>
</feature>
<dbReference type="GO" id="GO:0008654">
    <property type="term" value="P:phospholipid biosynthetic process"/>
    <property type="evidence" value="ECO:0007669"/>
    <property type="project" value="UniProtKB-KW"/>
</dbReference>
<sequence length="337" mass="35494">MTRQAPRVAVLAAGSWGTTFAKVVADAGHDVTLWARRQEVAEEINQRHRNTDYLPDIDLPESIRATSDIDKALDGAELVVLSIPAQSVRERLGEWREKLPKDAVLVSLMKGVERGTHMRMSQVIAEVTGWPDDRIGVVSGPNLAMEIAGGQPTATVVASTSQQTAELLAHVSAGSYFRPYTNTDVVGVEFGGAVKNVIALATGMAEGRGLGDNSKASIITRGLAETTRLAAAFGADPQTMSGLAGLGDLVATCASPLSRNHTVGVLLGRGLSLDEVIARTKQTAEGIKSCSAILELAETAKVDMPITQAVVAVLAGKLPVDELGTLLLSRARKAELE</sequence>
<reference evidence="20 21" key="1">
    <citation type="submission" date="2020-07" db="EMBL/GenBank/DDBJ databases">
        <title>Sequencing the genomes of 1000 actinobacteria strains.</title>
        <authorList>
            <person name="Klenk H.-P."/>
        </authorList>
    </citation>
    <scope>NUCLEOTIDE SEQUENCE [LARGE SCALE GENOMIC DNA]</scope>
    <source>
        <strain evidence="20 21">DSM 26341</strain>
    </source>
</reference>
<dbReference type="AlphaFoldDB" id="A0A7Z0D2P5"/>
<comment type="catalytic activity">
    <reaction evidence="13">
        <text>sn-glycerol 3-phosphate + NAD(+) = dihydroxyacetone phosphate + NADH + H(+)</text>
        <dbReference type="Rhea" id="RHEA:11092"/>
        <dbReference type="ChEBI" id="CHEBI:15378"/>
        <dbReference type="ChEBI" id="CHEBI:57540"/>
        <dbReference type="ChEBI" id="CHEBI:57597"/>
        <dbReference type="ChEBI" id="CHEBI:57642"/>
        <dbReference type="ChEBI" id="CHEBI:57945"/>
        <dbReference type="EC" id="1.1.1.94"/>
    </reaction>
</comment>
<dbReference type="InterPro" id="IPR011128">
    <property type="entry name" value="G3P_DH_NAD-dep_N"/>
</dbReference>
<evidence type="ECO:0000256" key="12">
    <source>
        <dbReference type="ARBA" id="ARBA00080511"/>
    </source>
</evidence>
<feature type="binding site" evidence="13">
    <location>
        <position position="144"/>
    </location>
    <ligand>
        <name>NADPH</name>
        <dbReference type="ChEBI" id="CHEBI:57783"/>
    </ligand>
</feature>
<protein>
    <recommendedName>
        <fullName evidence="11 13">Glycerol-3-phosphate dehydrogenase [NAD(P)+]</fullName>
        <ecNumber evidence="10 13">1.1.1.94</ecNumber>
    </recommendedName>
    <alternativeName>
        <fullName evidence="13">NAD(P)(+)-dependent glycerol-3-phosphate dehydrogenase</fullName>
    </alternativeName>
    <alternativeName>
        <fullName evidence="12 13">NAD(P)H-dependent dihydroxyacetone-phosphate reductase</fullName>
    </alternativeName>
</protein>
<dbReference type="SUPFAM" id="SSF51735">
    <property type="entry name" value="NAD(P)-binding Rossmann-fold domains"/>
    <property type="match status" value="1"/>
</dbReference>
<keyword evidence="7 13" id="KW-0594">Phospholipid biosynthesis</keyword>
<evidence type="ECO:0000256" key="16">
    <source>
        <dbReference type="PIRSR" id="PIRSR000114-3"/>
    </source>
</evidence>
<comment type="caution">
    <text evidence="13">Lacks conserved residue(s) required for the propagation of feature annotation.</text>
</comment>
<evidence type="ECO:0000256" key="13">
    <source>
        <dbReference type="HAMAP-Rule" id="MF_00394"/>
    </source>
</evidence>
<feature type="binding site" evidence="13">
    <location>
        <position position="248"/>
    </location>
    <ligand>
        <name>sn-glycerol 3-phosphate</name>
        <dbReference type="ChEBI" id="CHEBI:57597"/>
    </ligand>
</feature>
<evidence type="ECO:0000256" key="4">
    <source>
        <dbReference type="ARBA" id="ARBA00023002"/>
    </source>
</evidence>
<comment type="caution">
    <text evidence="20">The sequence shown here is derived from an EMBL/GenBank/DDBJ whole genome shotgun (WGS) entry which is preliminary data.</text>
</comment>
<evidence type="ECO:0000256" key="6">
    <source>
        <dbReference type="ARBA" id="ARBA00023098"/>
    </source>
</evidence>
<evidence type="ECO:0000256" key="9">
    <source>
        <dbReference type="ARBA" id="ARBA00052716"/>
    </source>
</evidence>
<comment type="similarity">
    <text evidence="1 13 17">Belongs to the NAD-dependent glycerol-3-phosphate dehydrogenase family.</text>
</comment>
<dbReference type="Pfam" id="PF07479">
    <property type="entry name" value="NAD_Gly3P_dh_C"/>
    <property type="match status" value="1"/>
</dbReference>